<dbReference type="EMBL" id="MGHS01000012">
    <property type="protein sequence ID" value="OGM76966.1"/>
    <property type="molecule type" value="Genomic_DNA"/>
</dbReference>
<reference evidence="1 2" key="1">
    <citation type="journal article" date="2016" name="Nat. Commun.">
        <title>Thousands of microbial genomes shed light on interconnected biogeochemical processes in an aquifer system.</title>
        <authorList>
            <person name="Anantharaman K."/>
            <person name="Brown C.T."/>
            <person name="Hug L.A."/>
            <person name="Sharon I."/>
            <person name="Castelle C.J."/>
            <person name="Probst A.J."/>
            <person name="Thomas B.C."/>
            <person name="Singh A."/>
            <person name="Wilkins M.J."/>
            <person name="Karaoz U."/>
            <person name="Brodie E.L."/>
            <person name="Williams K.H."/>
            <person name="Hubbard S.S."/>
            <person name="Banfield J.F."/>
        </authorList>
    </citation>
    <scope>NUCLEOTIDE SEQUENCE [LARGE SCALE GENOMIC DNA]</scope>
</reference>
<proteinExistence type="predicted"/>
<name>A0A1F8CLM2_9BACT</name>
<protein>
    <submittedName>
        <fullName evidence="1">Uncharacterized protein</fullName>
    </submittedName>
</protein>
<accession>A0A1F8CLM2</accession>
<evidence type="ECO:0000313" key="2">
    <source>
        <dbReference type="Proteomes" id="UP000177855"/>
    </source>
</evidence>
<gene>
    <name evidence="1" type="ORF">A2210_00860</name>
</gene>
<comment type="caution">
    <text evidence="1">The sequence shown here is derived from an EMBL/GenBank/DDBJ whole genome shotgun (WGS) entry which is preliminary data.</text>
</comment>
<evidence type="ECO:0000313" key="1">
    <source>
        <dbReference type="EMBL" id="OGM76966.1"/>
    </source>
</evidence>
<sequence length="63" mass="7033">MYRESPSDAFFICNGKHFIKIAGIKLFFRKHPPFLVSSKFAFSPDGKLNGGQLNVKIDGNLGM</sequence>
<dbReference type="AlphaFoldDB" id="A0A1F8CLM2"/>
<organism evidence="1 2">
    <name type="scientific">Candidatus Woesebacteria bacterium RIFOXYA1_FULL_40_18</name>
    <dbReference type="NCBI Taxonomy" id="1802532"/>
    <lineage>
        <taxon>Bacteria</taxon>
        <taxon>Candidatus Woeseibacteriota</taxon>
    </lineage>
</organism>
<dbReference type="Proteomes" id="UP000177855">
    <property type="component" value="Unassembled WGS sequence"/>
</dbReference>